<feature type="transmembrane region" description="Helical" evidence="2">
    <location>
        <begin position="29"/>
        <end position="52"/>
    </location>
</feature>
<keyword evidence="2" id="KW-1133">Transmembrane helix</keyword>
<evidence type="ECO:0000256" key="2">
    <source>
        <dbReference type="SAM" id="Phobius"/>
    </source>
</evidence>
<name>A0A261TZR7_9BORD</name>
<evidence type="ECO:0000313" key="4">
    <source>
        <dbReference type="Proteomes" id="UP000216913"/>
    </source>
</evidence>
<keyword evidence="2" id="KW-0812">Transmembrane</keyword>
<keyword evidence="4" id="KW-1185">Reference proteome</keyword>
<dbReference type="Proteomes" id="UP000216913">
    <property type="component" value="Unassembled WGS sequence"/>
</dbReference>
<evidence type="ECO:0008006" key="5">
    <source>
        <dbReference type="Google" id="ProtNLM"/>
    </source>
</evidence>
<sequence length="208" mass="23420">MMNPTSPERIRQDSRLIGQTLLKLAAPRLTVRAIVIAVAVVIWLLAASWLLAFGRNLSFEGLHSMGQQAVDMLTRYNPIFWWIVVGIWTLIVFFAVRAWLMADMAAARARMLPTGVLAQLRPQLSDETVAVLRWTWGDRDEPFTVGDLQRARTELRHNRIGKLAAVAEQSVILDTPAVADASRGRPEADRVRPSGRYVEPRLNDDPDR</sequence>
<feature type="region of interest" description="Disordered" evidence="1">
    <location>
        <begin position="178"/>
        <end position="208"/>
    </location>
</feature>
<accession>A0A261TZR7</accession>
<keyword evidence="2" id="KW-0472">Membrane</keyword>
<evidence type="ECO:0000256" key="1">
    <source>
        <dbReference type="SAM" id="MobiDB-lite"/>
    </source>
</evidence>
<comment type="caution">
    <text evidence="3">The sequence shown here is derived from an EMBL/GenBank/DDBJ whole genome shotgun (WGS) entry which is preliminary data.</text>
</comment>
<dbReference type="AlphaFoldDB" id="A0A261TZR7"/>
<proteinExistence type="predicted"/>
<gene>
    <name evidence="3" type="ORF">CAL25_01505</name>
</gene>
<feature type="compositionally biased region" description="Basic and acidic residues" evidence="1">
    <location>
        <begin position="182"/>
        <end position="208"/>
    </location>
</feature>
<dbReference type="RefSeq" id="WP_170948357.1">
    <property type="nucleotide sequence ID" value="NZ_NEVN01000001.1"/>
</dbReference>
<protein>
    <recommendedName>
        <fullName evidence="5">Poly-beta-1,6-N-acetyl-D-glucosamine biosynthesis protein PgaD</fullName>
    </recommendedName>
</protein>
<organism evidence="3 4">
    <name type="scientific">Bordetella genomosp. 5</name>
    <dbReference type="NCBI Taxonomy" id="1395608"/>
    <lineage>
        <taxon>Bacteria</taxon>
        <taxon>Pseudomonadati</taxon>
        <taxon>Pseudomonadota</taxon>
        <taxon>Betaproteobacteria</taxon>
        <taxon>Burkholderiales</taxon>
        <taxon>Alcaligenaceae</taxon>
        <taxon>Bordetella</taxon>
    </lineage>
</organism>
<dbReference type="EMBL" id="NEVP01000001">
    <property type="protein sequence ID" value="OZI55119.1"/>
    <property type="molecule type" value="Genomic_DNA"/>
</dbReference>
<reference evidence="3 4" key="1">
    <citation type="submission" date="2017-05" db="EMBL/GenBank/DDBJ databases">
        <title>Complete and WGS of Bordetella genogroups.</title>
        <authorList>
            <person name="Spilker T."/>
            <person name="LiPuma J."/>
        </authorList>
    </citation>
    <scope>NUCLEOTIDE SEQUENCE [LARGE SCALE GENOMIC DNA]</scope>
    <source>
        <strain evidence="3 4">AU10456</strain>
    </source>
</reference>
<evidence type="ECO:0000313" key="3">
    <source>
        <dbReference type="EMBL" id="OZI55119.1"/>
    </source>
</evidence>
<feature type="transmembrane region" description="Helical" evidence="2">
    <location>
        <begin position="79"/>
        <end position="100"/>
    </location>
</feature>